<gene>
    <name evidence="2" type="ORF">AOQ84DRAFT_381047</name>
</gene>
<dbReference type="OrthoDB" id="3795193at2759"/>
<reference evidence="2 3" key="1">
    <citation type="journal article" date="2016" name="Nat. Commun.">
        <title>Ectomycorrhizal ecology is imprinted in the genome of the dominant symbiotic fungus Cenococcum geophilum.</title>
        <authorList>
            <consortium name="DOE Joint Genome Institute"/>
            <person name="Peter M."/>
            <person name="Kohler A."/>
            <person name="Ohm R.A."/>
            <person name="Kuo A."/>
            <person name="Krutzmann J."/>
            <person name="Morin E."/>
            <person name="Arend M."/>
            <person name="Barry K.W."/>
            <person name="Binder M."/>
            <person name="Choi C."/>
            <person name="Clum A."/>
            <person name="Copeland A."/>
            <person name="Grisel N."/>
            <person name="Haridas S."/>
            <person name="Kipfer T."/>
            <person name="LaButti K."/>
            <person name="Lindquist E."/>
            <person name="Lipzen A."/>
            <person name="Maire R."/>
            <person name="Meier B."/>
            <person name="Mihaltcheva S."/>
            <person name="Molinier V."/>
            <person name="Murat C."/>
            <person name="Poggeler S."/>
            <person name="Quandt C.A."/>
            <person name="Sperisen C."/>
            <person name="Tritt A."/>
            <person name="Tisserant E."/>
            <person name="Crous P.W."/>
            <person name="Henrissat B."/>
            <person name="Nehls U."/>
            <person name="Egli S."/>
            <person name="Spatafora J.W."/>
            <person name="Grigoriev I.V."/>
            <person name="Martin F.M."/>
        </authorList>
    </citation>
    <scope>NUCLEOTIDE SEQUENCE [LARGE SCALE GENOMIC DNA]</scope>
    <source>
        <strain evidence="2 3">CBS 207.34</strain>
    </source>
</reference>
<name>A0A8E2JNT6_9PEZI</name>
<feature type="region of interest" description="Disordered" evidence="1">
    <location>
        <begin position="126"/>
        <end position="207"/>
    </location>
</feature>
<sequence length="629" mass="69850">MPNIEDKVTSNGKEKESKMQHITSEILWSNLGSYSVSDGSTKHIVKEYGSGARPFAYNCDSGFEVPEGYNNAFVNAGGQVLNNEAIGMLTNAQGFDSGYRNMAEHAVSTELDRDQSFRTLTQIDQQNHQFPSTDSCVGGSEHQQPETNTYSLPNGSAPGNGYQRQSHPPLPGTHRSLPPLQMSHTQYDDHAEGRPFPLGSPFRGSRIPMRQLSRTPDVLIVPIERAGQNRQVSQIRQNHPGFSAPLQGPFLTEDFILDDEAFEKYGDIETSEPAPTAQLNSIESETTSEAPASNIRQINSSITTSEAAKMHWSRTRWRPPLEDDLPATDADKLDYVLRVESAMLSVNTAEDNPTSTHVKRWIEPAYPHDDIRAAAWHVVDATIALHIHGSIYPIYSFEKTDKHWFAQKDLRFNERMRQICQCLATRKTQCTFVMSNDILKIQNMIAAPTKTAWRCLNNTLANNRKAMRLAHTASLDGRLKASRKGMTESLASQQRKASTLHGPNPKRHKGPRRGDAADLLENGGHLSNGQPEDMELCLQLPDFNKSFQFSGHALGNDRIISTDQSDVFRGSSFGPYGSTLGSSMHAQGLSPEHFDFNFADPQFVAGLDMMIAANNASTTFYPQNYPHSS</sequence>
<feature type="compositionally biased region" description="Polar residues" evidence="1">
    <location>
        <begin position="277"/>
        <end position="292"/>
    </location>
</feature>
<evidence type="ECO:0000256" key="1">
    <source>
        <dbReference type="SAM" id="MobiDB-lite"/>
    </source>
</evidence>
<feature type="region of interest" description="Disordered" evidence="1">
    <location>
        <begin position="482"/>
        <end position="532"/>
    </location>
</feature>
<accession>A0A8E2JNT6</accession>
<feature type="region of interest" description="Disordered" evidence="1">
    <location>
        <begin position="270"/>
        <end position="292"/>
    </location>
</feature>
<keyword evidence="3" id="KW-1185">Reference proteome</keyword>
<evidence type="ECO:0000313" key="2">
    <source>
        <dbReference type="EMBL" id="OCL04008.1"/>
    </source>
</evidence>
<organism evidence="2 3">
    <name type="scientific">Glonium stellatum</name>
    <dbReference type="NCBI Taxonomy" id="574774"/>
    <lineage>
        <taxon>Eukaryota</taxon>
        <taxon>Fungi</taxon>
        <taxon>Dikarya</taxon>
        <taxon>Ascomycota</taxon>
        <taxon>Pezizomycotina</taxon>
        <taxon>Dothideomycetes</taxon>
        <taxon>Pleosporomycetidae</taxon>
        <taxon>Gloniales</taxon>
        <taxon>Gloniaceae</taxon>
        <taxon>Glonium</taxon>
    </lineage>
</organism>
<feature type="compositionally biased region" description="Polar residues" evidence="1">
    <location>
        <begin position="126"/>
        <end position="154"/>
    </location>
</feature>
<protein>
    <submittedName>
        <fullName evidence="2">Uncharacterized protein</fullName>
    </submittedName>
</protein>
<proteinExistence type="predicted"/>
<evidence type="ECO:0000313" key="3">
    <source>
        <dbReference type="Proteomes" id="UP000250140"/>
    </source>
</evidence>
<dbReference type="AlphaFoldDB" id="A0A8E2JNT6"/>
<dbReference type="EMBL" id="KV750636">
    <property type="protein sequence ID" value="OCL04008.1"/>
    <property type="molecule type" value="Genomic_DNA"/>
</dbReference>
<dbReference type="Proteomes" id="UP000250140">
    <property type="component" value="Unassembled WGS sequence"/>
</dbReference>